<dbReference type="Proteomes" id="UP000253831">
    <property type="component" value="Unassembled WGS sequence"/>
</dbReference>
<evidence type="ECO:0000256" key="2">
    <source>
        <dbReference type="ARBA" id="ARBA00022475"/>
    </source>
</evidence>
<evidence type="ECO:0000256" key="3">
    <source>
        <dbReference type="ARBA" id="ARBA00022692"/>
    </source>
</evidence>
<dbReference type="Pfam" id="PF00664">
    <property type="entry name" value="ABC_membrane"/>
    <property type="match status" value="1"/>
</dbReference>
<dbReference type="InterPro" id="IPR003593">
    <property type="entry name" value="AAA+_ATPase"/>
</dbReference>
<evidence type="ECO:0000256" key="6">
    <source>
        <dbReference type="ARBA" id="ARBA00022989"/>
    </source>
</evidence>
<dbReference type="CDD" id="cd03249">
    <property type="entry name" value="ABC_MTABC3_MDL1_MDL2"/>
    <property type="match status" value="1"/>
</dbReference>
<keyword evidence="4" id="KW-0547">Nucleotide-binding</keyword>
<sequence length="622" mass="66150">MGSSARATRLKPEASHEQPAVALAATGGATQQRAAALRLRPLRALLPFVVPYGRQIALALLLLLLAAAATLSLPFAVKLLVDGGLALPSGSELGERLLAIREHFLWLFAVAVGLGLATAGRYYMVSWIGERVTTDLRQAVYAHVLRQSPQFFETLKSGEVLSRLTTDTTVIHSAVGSSISMGLRNIVLFAGGLTMLVSTTPRLMLTVAGIIVLFVLPAVLISRRVRKLSRASQDRIADTSGIAGEILNAISIVQSYTQEDAEAARFSAANEKAFATSIRRTGTRSAFTAFVIIGVFGSLLYGLYGGVQAVLAGEMSAGQLSQTALYVMLVAGSVAVLAEVWGELLRASGATERLMELLSLRSPIAEPALPLALPAPAGGLCVTFEELRFAYPSRPAQPVLQGLDLTIAAGQTVALVGPSGAGKTTVFQLLQRFYDVSEGVIRIDGIDLRRPRLAELRRRIAVVPQEAVIFSGSIADNIRYGRPEASDGETRAAAAAAFVDEFVQRLPEGYATVVGERGVRLSGGQRQRIAIARAILKNAPLLLLDEATSSLDAESERVVQAALETAMSGRTTIVIAHRLATVQRADRIIVLDHGQLIDAGTHLELVERGGLYARLAALQFAV</sequence>
<evidence type="ECO:0000256" key="7">
    <source>
        <dbReference type="ARBA" id="ARBA00023136"/>
    </source>
</evidence>
<evidence type="ECO:0000256" key="4">
    <source>
        <dbReference type="ARBA" id="ARBA00022741"/>
    </source>
</evidence>
<dbReference type="GO" id="GO:0005886">
    <property type="term" value="C:plasma membrane"/>
    <property type="evidence" value="ECO:0007669"/>
    <property type="project" value="UniProtKB-SubCell"/>
</dbReference>
<dbReference type="CDD" id="cd18575">
    <property type="entry name" value="ABC_6TM_bac_exporter_ABCB8_10_like"/>
    <property type="match status" value="1"/>
</dbReference>
<dbReference type="PROSITE" id="PS00211">
    <property type="entry name" value="ABC_TRANSPORTER_1"/>
    <property type="match status" value="1"/>
</dbReference>
<evidence type="ECO:0000259" key="10">
    <source>
        <dbReference type="PROSITE" id="PS50929"/>
    </source>
</evidence>
<name>A0A369XPD8_9PROT</name>
<dbReference type="Gene3D" id="3.40.50.300">
    <property type="entry name" value="P-loop containing nucleotide triphosphate hydrolases"/>
    <property type="match status" value="1"/>
</dbReference>
<feature type="transmembrane region" description="Helical" evidence="8">
    <location>
        <begin position="203"/>
        <end position="221"/>
    </location>
</feature>
<feature type="transmembrane region" description="Helical" evidence="8">
    <location>
        <begin position="324"/>
        <end position="345"/>
    </location>
</feature>
<dbReference type="SUPFAM" id="SSF90123">
    <property type="entry name" value="ABC transporter transmembrane region"/>
    <property type="match status" value="1"/>
</dbReference>
<dbReference type="EMBL" id="QPGA01000027">
    <property type="protein sequence ID" value="RDE50067.1"/>
    <property type="molecule type" value="Genomic_DNA"/>
</dbReference>
<keyword evidence="7 8" id="KW-0472">Membrane</keyword>
<dbReference type="InterPro" id="IPR003439">
    <property type="entry name" value="ABC_transporter-like_ATP-bd"/>
</dbReference>
<evidence type="ECO:0000256" key="8">
    <source>
        <dbReference type="SAM" id="Phobius"/>
    </source>
</evidence>
<comment type="subcellular location">
    <subcellularLocation>
        <location evidence="1">Cell membrane</location>
        <topology evidence="1">Multi-pass membrane protein</topology>
    </subcellularLocation>
</comment>
<dbReference type="GO" id="GO:0090374">
    <property type="term" value="P:oligopeptide export from mitochondrion"/>
    <property type="evidence" value="ECO:0007669"/>
    <property type="project" value="TreeGrafter"/>
</dbReference>
<feature type="domain" description="ABC transmembrane type-1" evidence="10">
    <location>
        <begin position="57"/>
        <end position="346"/>
    </location>
</feature>
<feature type="transmembrane region" description="Helical" evidence="8">
    <location>
        <begin position="104"/>
        <end position="124"/>
    </location>
</feature>
<dbReference type="FunFam" id="3.40.50.300:FF:000218">
    <property type="entry name" value="Multidrug ABC transporter ATP-binding protein"/>
    <property type="match status" value="1"/>
</dbReference>
<feature type="transmembrane region" description="Helical" evidence="8">
    <location>
        <begin position="286"/>
        <end position="304"/>
    </location>
</feature>
<dbReference type="Gene3D" id="1.20.1560.10">
    <property type="entry name" value="ABC transporter type 1, transmembrane domain"/>
    <property type="match status" value="1"/>
</dbReference>
<gene>
    <name evidence="11" type="ORF">DVS81_13485</name>
</gene>
<keyword evidence="5 11" id="KW-0067">ATP-binding</keyword>
<dbReference type="SMART" id="SM00382">
    <property type="entry name" value="AAA"/>
    <property type="match status" value="1"/>
</dbReference>
<feature type="transmembrane region" description="Helical" evidence="8">
    <location>
        <begin position="181"/>
        <end position="197"/>
    </location>
</feature>
<keyword evidence="6 8" id="KW-1133">Transmembrane helix</keyword>
<dbReference type="PANTHER" id="PTHR43394:SF1">
    <property type="entry name" value="ATP-BINDING CASSETTE SUB-FAMILY B MEMBER 10, MITOCHONDRIAL"/>
    <property type="match status" value="1"/>
</dbReference>
<evidence type="ECO:0000313" key="11">
    <source>
        <dbReference type="EMBL" id="RDE50067.1"/>
    </source>
</evidence>
<dbReference type="InterPro" id="IPR039421">
    <property type="entry name" value="Type_1_exporter"/>
</dbReference>
<evidence type="ECO:0000259" key="9">
    <source>
        <dbReference type="PROSITE" id="PS50893"/>
    </source>
</evidence>
<dbReference type="InterPro" id="IPR017871">
    <property type="entry name" value="ABC_transporter-like_CS"/>
</dbReference>
<dbReference type="InterPro" id="IPR027417">
    <property type="entry name" value="P-loop_NTPase"/>
</dbReference>
<dbReference type="InterPro" id="IPR036640">
    <property type="entry name" value="ABC1_TM_sf"/>
</dbReference>
<feature type="domain" description="ABC transporter" evidence="9">
    <location>
        <begin position="382"/>
        <end position="618"/>
    </location>
</feature>
<evidence type="ECO:0000256" key="5">
    <source>
        <dbReference type="ARBA" id="ARBA00022840"/>
    </source>
</evidence>
<dbReference type="PROSITE" id="PS50893">
    <property type="entry name" value="ABC_TRANSPORTER_2"/>
    <property type="match status" value="1"/>
</dbReference>
<dbReference type="GO" id="GO:0015421">
    <property type="term" value="F:ABC-type oligopeptide transporter activity"/>
    <property type="evidence" value="ECO:0007669"/>
    <property type="project" value="TreeGrafter"/>
</dbReference>
<evidence type="ECO:0000256" key="1">
    <source>
        <dbReference type="ARBA" id="ARBA00004651"/>
    </source>
</evidence>
<dbReference type="PROSITE" id="PS50929">
    <property type="entry name" value="ABC_TM1F"/>
    <property type="match status" value="1"/>
</dbReference>
<protein>
    <submittedName>
        <fullName evidence="11">ATP-binding cassette domain-containing protein</fullName>
    </submittedName>
</protein>
<dbReference type="Pfam" id="PF00005">
    <property type="entry name" value="ABC_tran"/>
    <property type="match status" value="1"/>
</dbReference>
<organism evidence="11 12">
    <name type="scientific">Candidatus Accumulibacter meliphilus</name>
    <dbReference type="NCBI Taxonomy" id="2211374"/>
    <lineage>
        <taxon>Bacteria</taxon>
        <taxon>Pseudomonadati</taxon>
        <taxon>Pseudomonadota</taxon>
        <taxon>Betaproteobacteria</taxon>
        <taxon>Candidatus Accumulibacter</taxon>
    </lineage>
</organism>
<accession>A0A369XPD8</accession>
<dbReference type="GO" id="GO:0016887">
    <property type="term" value="F:ATP hydrolysis activity"/>
    <property type="evidence" value="ECO:0007669"/>
    <property type="project" value="InterPro"/>
</dbReference>
<dbReference type="AlphaFoldDB" id="A0A369XPD8"/>
<reference evidence="11 12" key="1">
    <citation type="submission" date="2018-05" db="EMBL/GenBank/DDBJ databases">
        <title>Integrated omic analyses show evidence that a Ca. Accumulibacter phosphatis strain performs denitrification under micro-aerobic conditions.</title>
        <authorList>
            <person name="Camejo P.Y."/>
            <person name="Katherine M.D."/>
            <person name="Daniel N.R."/>
        </authorList>
    </citation>
    <scope>NUCLEOTIDE SEQUENCE [LARGE SCALE GENOMIC DNA]</scope>
    <source>
        <strain evidence="11">UW-LDO-IC</strain>
    </source>
</reference>
<dbReference type="InterPro" id="IPR011527">
    <property type="entry name" value="ABC1_TM_dom"/>
</dbReference>
<dbReference type="GO" id="GO:0005524">
    <property type="term" value="F:ATP binding"/>
    <property type="evidence" value="ECO:0007669"/>
    <property type="project" value="UniProtKB-KW"/>
</dbReference>
<keyword evidence="3 8" id="KW-0812">Transmembrane</keyword>
<comment type="caution">
    <text evidence="11">The sequence shown here is derived from an EMBL/GenBank/DDBJ whole genome shotgun (WGS) entry which is preliminary data.</text>
</comment>
<feature type="transmembrane region" description="Helical" evidence="8">
    <location>
        <begin position="56"/>
        <end position="77"/>
    </location>
</feature>
<dbReference type="SUPFAM" id="SSF52540">
    <property type="entry name" value="P-loop containing nucleoside triphosphate hydrolases"/>
    <property type="match status" value="1"/>
</dbReference>
<proteinExistence type="predicted"/>
<evidence type="ECO:0000313" key="12">
    <source>
        <dbReference type="Proteomes" id="UP000253831"/>
    </source>
</evidence>
<dbReference type="PANTHER" id="PTHR43394">
    <property type="entry name" value="ATP-DEPENDENT PERMEASE MDL1, MITOCHONDRIAL"/>
    <property type="match status" value="1"/>
</dbReference>
<keyword evidence="2" id="KW-1003">Cell membrane</keyword>